<dbReference type="AlphaFoldDB" id="A0A1I6ZUI6"/>
<organism evidence="2 3">
    <name type="scientific">Lishizhenia tianjinensis</name>
    <dbReference type="NCBI Taxonomy" id="477690"/>
    <lineage>
        <taxon>Bacteria</taxon>
        <taxon>Pseudomonadati</taxon>
        <taxon>Bacteroidota</taxon>
        <taxon>Flavobacteriia</taxon>
        <taxon>Flavobacteriales</taxon>
        <taxon>Crocinitomicaceae</taxon>
        <taxon>Lishizhenia</taxon>
    </lineage>
</organism>
<evidence type="ECO:0000313" key="3">
    <source>
        <dbReference type="Proteomes" id="UP000236454"/>
    </source>
</evidence>
<protein>
    <submittedName>
        <fullName evidence="2">Uncharacterized protein</fullName>
    </submittedName>
</protein>
<dbReference type="EMBL" id="FPAS01000002">
    <property type="protein sequence ID" value="SFT66333.1"/>
    <property type="molecule type" value="Genomic_DNA"/>
</dbReference>
<reference evidence="2 3" key="1">
    <citation type="submission" date="2016-10" db="EMBL/GenBank/DDBJ databases">
        <authorList>
            <person name="de Groot N.N."/>
        </authorList>
    </citation>
    <scope>NUCLEOTIDE SEQUENCE [LARGE SCALE GENOMIC DNA]</scope>
    <source>
        <strain evidence="2 3">CGMCC 1.7005</strain>
    </source>
</reference>
<evidence type="ECO:0000313" key="2">
    <source>
        <dbReference type="EMBL" id="SFT66333.1"/>
    </source>
</evidence>
<dbReference type="STRING" id="477690.SAMN05216474_1631"/>
<proteinExistence type="predicted"/>
<accession>A0A1I6ZUI6</accession>
<sequence>MKIFPFSFNFQYTTCNQGLNVFKMICIGLGIQLNVVYHWVILF</sequence>
<keyword evidence="1" id="KW-1133">Transmembrane helix</keyword>
<name>A0A1I6ZUI6_9FLAO</name>
<gene>
    <name evidence="2" type="ORF">SAMN05216474_1631</name>
</gene>
<keyword evidence="3" id="KW-1185">Reference proteome</keyword>
<feature type="transmembrane region" description="Helical" evidence="1">
    <location>
        <begin position="21"/>
        <end position="41"/>
    </location>
</feature>
<keyword evidence="1" id="KW-0812">Transmembrane</keyword>
<evidence type="ECO:0000256" key="1">
    <source>
        <dbReference type="SAM" id="Phobius"/>
    </source>
</evidence>
<dbReference type="Proteomes" id="UP000236454">
    <property type="component" value="Unassembled WGS sequence"/>
</dbReference>
<keyword evidence="1" id="KW-0472">Membrane</keyword>